<keyword evidence="10" id="KW-1185">Reference proteome</keyword>
<comment type="subcellular location">
    <subcellularLocation>
        <location evidence="1">Cell membrane</location>
        <topology evidence="1">Multi-pass membrane protein</topology>
    </subcellularLocation>
</comment>
<evidence type="ECO:0000256" key="6">
    <source>
        <dbReference type="ARBA" id="ARBA00022989"/>
    </source>
</evidence>
<feature type="transmembrane region" description="Helical" evidence="8">
    <location>
        <begin position="54"/>
        <end position="81"/>
    </location>
</feature>
<name>A0A918ITP1_9RHOB</name>
<comment type="caution">
    <text evidence="9">The sequence shown here is derived from an EMBL/GenBank/DDBJ whole genome shotgun (WGS) entry which is preliminary data.</text>
</comment>
<dbReference type="RefSeq" id="WP_189633255.1">
    <property type="nucleotide sequence ID" value="NZ_BMYQ01000003.1"/>
</dbReference>
<dbReference type="PANTHER" id="PTHR34979">
    <property type="entry name" value="INNER MEMBRANE PROTEIN YGAZ"/>
    <property type="match status" value="1"/>
</dbReference>
<feature type="transmembrane region" description="Helical" evidence="8">
    <location>
        <begin position="160"/>
        <end position="185"/>
    </location>
</feature>
<sequence length="231" mass="23184">MTDQPSTFWGGLGAAVPVALGYFPIAFSFGVAATRAGFSPAEAMVFSTVMYSGAGQFLGITLVSGGVPLLVSVITLVAMALRHVIYGPTVLKAAGADARTRFAPFWGFWLTDEVFGAALGELARGQRFSERFMAGLGFGAWAAWGSGTLLGALAGGGALAAYPAVEAGLGFMLPALFLALLLSILSRAQVPVIAVAGLVTTGVTLAGSPTAGILLGMLAGALAGLARKGAA</sequence>
<keyword evidence="5 8" id="KW-0812">Transmembrane</keyword>
<dbReference type="GO" id="GO:1903785">
    <property type="term" value="P:L-valine transmembrane transport"/>
    <property type="evidence" value="ECO:0007669"/>
    <property type="project" value="TreeGrafter"/>
</dbReference>
<dbReference type="GO" id="GO:0005886">
    <property type="term" value="C:plasma membrane"/>
    <property type="evidence" value="ECO:0007669"/>
    <property type="project" value="UniProtKB-SubCell"/>
</dbReference>
<accession>A0A918ITP1</accession>
<organism evidence="9 10">
    <name type="scientific">Gemmobacter lanyuensis</name>
    <dbReference type="NCBI Taxonomy" id="1054497"/>
    <lineage>
        <taxon>Bacteria</taxon>
        <taxon>Pseudomonadati</taxon>
        <taxon>Pseudomonadota</taxon>
        <taxon>Alphaproteobacteria</taxon>
        <taxon>Rhodobacterales</taxon>
        <taxon>Paracoccaceae</taxon>
        <taxon>Gemmobacter</taxon>
    </lineage>
</organism>
<dbReference type="PANTHER" id="PTHR34979:SF1">
    <property type="entry name" value="INNER MEMBRANE PROTEIN YGAZ"/>
    <property type="match status" value="1"/>
</dbReference>
<keyword evidence="3" id="KW-0813">Transport</keyword>
<evidence type="ECO:0000256" key="2">
    <source>
        <dbReference type="ARBA" id="ARBA00010735"/>
    </source>
</evidence>
<protein>
    <submittedName>
        <fullName evidence="9">Branched-chain amino acid transporter AzlC</fullName>
    </submittedName>
</protein>
<keyword evidence="4" id="KW-1003">Cell membrane</keyword>
<evidence type="ECO:0000256" key="3">
    <source>
        <dbReference type="ARBA" id="ARBA00022448"/>
    </source>
</evidence>
<feature type="transmembrane region" description="Helical" evidence="8">
    <location>
        <begin position="132"/>
        <end position="154"/>
    </location>
</feature>
<reference evidence="9" key="2">
    <citation type="submission" date="2020-09" db="EMBL/GenBank/DDBJ databases">
        <authorList>
            <person name="Sun Q."/>
            <person name="Kim S."/>
        </authorList>
    </citation>
    <scope>NUCLEOTIDE SEQUENCE</scope>
    <source>
        <strain evidence="9">KCTC 23714</strain>
    </source>
</reference>
<evidence type="ECO:0000256" key="4">
    <source>
        <dbReference type="ARBA" id="ARBA00022475"/>
    </source>
</evidence>
<evidence type="ECO:0000313" key="10">
    <source>
        <dbReference type="Proteomes" id="UP000628984"/>
    </source>
</evidence>
<evidence type="ECO:0000256" key="8">
    <source>
        <dbReference type="SAM" id="Phobius"/>
    </source>
</evidence>
<gene>
    <name evidence="9" type="primary">ygaZ</name>
    <name evidence="9" type="ORF">GCM10011452_15290</name>
</gene>
<evidence type="ECO:0000256" key="5">
    <source>
        <dbReference type="ARBA" id="ARBA00022692"/>
    </source>
</evidence>
<dbReference type="Proteomes" id="UP000628984">
    <property type="component" value="Unassembled WGS sequence"/>
</dbReference>
<feature type="transmembrane region" description="Helical" evidence="8">
    <location>
        <begin position="192"/>
        <end position="225"/>
    </location>
</feature>
<proteinExistence type="inferred from homology"/>
<dbReference type="Pfam" id="PF03591">
    <property type="entry name" value="AzlC"/>
    <property type="match status" value="1"/>
</dbReference>
<comment type="similarity">
    <text evidence="2">Belongs to the AzlC family.</text>
</comment>
<keyword evidence="7 8" id="KW-0472">Membrane</keyword>
<dbReference type="InterPro" id="IPR011606">
    <property type="entry name" value="Brnchd-chn_aa_trnsp_permease"/>
</dbReference>
<dbReference type="AlphaFoldDB" id="A0A918ITP1"/>
<evidence type="ECO:0000256" key="7">
    <source>
        <dbReference type="ARBA" id="ARBA00023136"/>
    </source>
</evidence>
<reference evidence="9" key="1">
    <citation type="journal article" date="2014" name="Int. J. Syst. Evol. Microbiol.">
        <title>Complete genome sequence of Corynebacterium casei LMG S-19264T (=DSM 44701T), isolated from a smear-ripened cheese.</title>
        <authorList>
            <consortium name="US DOE Joint Genome Institute (JGI-PGF)"/>
            <person name="Walter F."/>
            <person name="Albersmeier A."/>
            <person name="Kalinowski J."/>
            <person name="Ruckert C."/>
        </authorList>
    </citation>
    <scope>NUCLEOTIDE SEQUENCE</scope>
    <source>
        <strain evidence="9">KCTC 23714</strain>
    </source>
</reference>
<evidence type="ECO:0000256" key="1">
    <source>
        <dbReference type="ARBA" id="ARBA00004651"/>
    </source>
</evidence>
<evidence type="ECO:0000313" key="9">
    <source>
        <dbReference type="EMBL" id="GGW27674.1"/>
    </source>
</evidence>
<feature type="transmembrane region" description="Helical" evidence="8">
    <location>
        <begin position="12"/>
        <end position="34"/>
    </location>
</feature>
<keyword evidence="6 8" id="KW-1133">Transmembrane helix</keyword>
<dbReference type="EMBL" id="BMYQ01000003">
    <property type="protein sequence ID" value="GGW27674.1"/>
    <property type="molecule type" value="Genomic_DNA"/>
</dbReference>